<accession>A0A2S1KQR7</accession>
<gene>
    <name evidence="1" type="ORF">B6254_0952</name>
</gene>
<protein>
    <submittedName>
        <fullName evidence="1">Uncharacterized protein</fullName>
    </submittedName>
</protein>
<dbReference type="RefSeq" id="WP_159080910.1">
    <property type="nucleotide sequence ID" value="NZ_CP020928.1"/>
</dbReference>
<dbReference type="AlphaFoldDB" id="A0A2S1KQR7"/>
<organism evidence="1 2">
    <name type="scientific">Weissella cibaria</name>
    <dbReference type="NCBI Taxonomy" id="137591"/>
    <lineage>
        <taxon>Bacteria</taxon>
        <taxon>Bacillati</taxon>
        <taxon>Bacillota</taxon>
        <taxon>Bacilli</taxon>
        <taxon>Lactobacillales</taxon>
        <taxon>Lactobacillaceae</taxon>
        <taxon>Weissella</taxon>
    </lineage>
</organism>
<name>A0A2S1KQR7_9LACO</name>
<dbReference type="EMBL" id="CP020928">
    <property type="protein sequence ID" value="AWF95359.1"/>
    <property type="molecule type" value="Genomic_DNA"/>
</dbReference>
<evidence type="ECO:0000313" key="1">
    <source>
        <dbReference type="EMBL" id="AWF95359.1"/>
    </source>
</evidence>
<proteinExistence type="predicted"/>
<reference evidence="1 2" key="1">
    <citation type="submission" date="2017-04" db="EMBL/GenBank/DDBJ databases">
        <title>Weissella cibaria strain m2 complete genome.</title>
        <authorList>
            <person name="Pan Q."/>
            <person name="Tan M."/>
            <person name="Yao F."/>
            <person name="Su S."/>
        </authorList>
    </citation>
    <scope>NUCLEOTIDE SEQUENCE [LARGE SCALE GENOMIC DNA]</scope>
    <source>
        <strain evidence="1 2">M2</strain>
    </source>
</reference>
<sequence>MIIVKWQEVINGKKKDIYQHVVNMQLANQLRNSKRSEGINAWIEMEEK</sequence>
<dbReference type="Proteomes" id="UP000244870">
    <property type="component" value="Chromosome"/>
</dbReference>
<evidence type="ECO:0000313" key="2">
    <source>
        <dbReference type="Proteomes" id="UP000244870"/>
    </source>
</evidence>